<dbReference type="RefSeq" id="WP_256471526.1">
    <property type="nucleotide sequence ID" value="NZ_CP041090.2"/>
</dbReference>
<evidence type="ECO:0000256" key="1">
    <source>
        <dbReference type="SAM" id="MobiDB-lite"/>
    </source>
</evidence>
<evidence type="ECO:0000313" key="2">
    <source>
        <dbReference type="EMBL" id="WWE88692.1"/>
    </source>
</evidence>
<feature type="compositionally biased region" description="Low complexity" evidence="1">
    <location>
        <begin position="1"/>
        <end position="15"/>
    </location>
</feature>
<reference evidence="3" key="1">
    <citation type="submission" date="2019-06" db="EMBL/GenBank/DDBJ databases">
        <title>Whole-Genome Sequence of Bradyrhizobium sp. 3 Strain 65S1MB.</title>
        <authorList>
            <person name="Bromfield E.S.P."/>
            <person name="Cloutier S."/>
            <person name="Nguyen H.D.T."/>
        </authorList>
    </citation>
    <scope>NUCLEOTIDE SEQUENCE [LARGE SCALE GENOMIC DNA]</scope>
    <source>
        <strain evidence="3">65S1MB</strain>
    </source>
</reference>
<protein>
    <submittedName>
        <fullName evidence="2">Uncharacterized protein</fullName>
    </submittedName>
</protein>
<feature type="region of interest" description="Disordered" evidence="1">
    <location>
        <begin position="1"/>
        <end position="44"/>
    </location>
</feature>
<evidence type="ECO:0000313" key="3">
    <source>
        <dbReference type="Proteomes" id="UP000319298"/>
    </source>
</evidence>
<gene>
    <name evidence="2" type="ORF">FJN17_34555</name>
</gene>
<organism evidence="2 3">
    <name type="scientific">Bradyrhizobium symbiodeficiens</name>
    <dbReference type="NCBI Taxonomy" id="1404367"/>
    <lineage>
        <taxon>Bacteria</taxon>
        <taxon>Pseudomonadati</taxon>
        <taxon>Pseudomonadota</taxon>
        <taxon>Alphaproteobacteria</taxon>
        <taxon>Hyphomicrobiales</taxon>
        <taxon>Nitrobacteraceae</taxon>
        <taxon>Bradyrhizobium</taxon>
    </lineage>
</organism>
<sequence length="44" mass="4404">MYRSAAASPPADAGGKLAMPGPADPSFSPFVPRSTPKNGESDGL</sequence>
<name>A0ABZ2F236_9BRAD</name>
<accession>A0ABZ2F236</accession>
<dbReference type="Proteomes" id="UP000319298">
    <property type="component" value="Chromosome"/>
</dbReference>
<dbReference type="EMBL" id="CP041090">
    <property type="protein sequence ID" value="WWE88692.1"/>
    <property type="molecule type" value="Genomic_DNA"/>
</dbReference>
<reference evidence="2 3" key="2">
    <citation type="journal article" date="2020" name="Int. J. Syst. Evol. Microbiol.">
        <title>Description and complete genome sequences of Bradyrhizobium symbiodeficiens sp. nov., a non-symbiotic bacterium associated with legumes native to Canada.</title>
        <authorList>
            <person name="Bromfield E.S.P."/>
            <person name="Cloutier S."/>
            <person name="Nguyen H.D.T."/>
        </authorList>
    </citation>
    <scope>NUCLEOTIDE SEQUENCE [LARGE SCALE GENOMIC DNA]</scope>
    <source>
        <strain evidence="2 3">65S1MB</strain>
    </source>
</reference>
<keyword evidence="3" id="KW-1185">Reference proteome</keyword>
<proteinExistence type="predicted"/>